<feature type="transmembrane region" description="Helical" evidence="1">
    <location>
        <begin position="391"/>
        <end position="410"/>
    </location>
</feature>
<keyword evidence="1" id="KW-1133">Transmembrane helix</keyword>
<accession>A0A6C0AXK3</accession>
<evidence type="ECO:0000256" key="1">
    <source>
        <dbReference type="SAM" id="Phobius"/>
    </source>
</evidence>
<keyword evidence="1" id="KW-0472">Membrane</keyword>
<protein>
    <submittedName>
        <fullName evidence="2">Uncharacterized protein</fullName>
    </submittedName>
</protein>
<organism evidence="2">
    <name type="scientific">viral metagenome</name>
    <dbReference type="NCBI Taxonomy" id="1070528"/>
    <lineage>
        <taxon>unclassified sequences</taxon>
        <taxon>metagenomes</taxon>
        <taxon>organismal metagenomes</taxon>
    </lineage>
</organism>
<proteinExistence type="predicted"/>
<name>A0A6C0AXK3_9ZZZZ</name>
<keyword evidence="1" id="KW-0812">Transmembrane</keyword>
<sequence length="585" mass="66882">MSSDDDNDSPIEDKKKPSGNFVSDMIWATVYVILAAYGSSSFIYMLHISKEETRKFKETDEDIRTGKNTEYSVLSGSYMYGPPYLPNNKNTIDMRKKTVPNQKDYSDKNLTNDKLEEQKHAIDISSMDSVAMSNEITGLWSKNCPKKLDKYGKKVADYTHNSKSDSLHDWLYSNSTFCNPSNLNNQAYDDEGNTHFDVTKKITKRLINFFMSLVVDNNPEGLSENQLAYRQKLGYNIYKYIFFIIVGTMAFTRNLMNKILQFLSFDSNEFKYWKDPKKNEFERNEDKPDNYANSDTKQRHILRKQLIITLLFALLGKLIYGLTFTAGLFIGGFSSIIFAFWNWNFISMLTWWSASLEQGPVMWVIYSIISLLLWILGIYLMFVLPGFIGHIMAFIIPAVILGTLFVYPFYDNTTVFVKNPNAGAYFKGNYAVKSASKPNPIESDAKYNSKTTQCQYPPSVPGMDPIIAENVSRGNDQFTKGKDDDGNDPGAQYKLDKETCYENFVQKLSGSKYINHLVKKNMSLWMTLILHDLLRLIDADTTTHELFGQNITLLGDPSSSWSINMGTIPLFAVTAYKLLSIIRNK</sequence>
<dbReference type="EMBL" id="MN738771">
    <property type="protein sequence ID" value="QHS83981.1"/>
    <property type="molecule type" value="Genomic_DNA"/>
</dbReference>
<feature type="transmembrane region" description="Helical" evidence="1">
    <location>
        <begin position="308"/>
        <end position="341"/>
    </location>
</feature>
<reference evidence="2" key="1">
    <citation type="journal article" date="2020" name="Nature">
        <title>Giant virus diversity and host interactions through global metagenomics.</title>
        <authorList>
            <person name="Schulz F."/>
            <person name="Roux S."/>
            <person name="Paez-Espino D."/>
            <person name="Jungbluth S."/>
            <person name="Walsh D.A."/>
            <person name="Denef V.J."/>
            <person name="McMahon K.D."/>
            <person name="Konstantinidis K.T."/>
            <person name="Eloe-Fadrosh E.A."/>
            <person name="Kyrpides N.C."/>
            <person name="Woyke T."/>
        </authorList>
    </citation>
    <scope>NUCLEOTIDE SEQUENCE</scope>
    <source>
        <strain evidence="2">GVMAG-S-ERX555965-48</strain>
    </source>
</reference>
<feature type="transmembrane region" description="Helical" evidence="1">
    <location>
        <begin position="25"/>
        <end position="46"/>
    </location>
</feature>
<feature type="transmembrane region" description="Helical" evidence="1">
    <location>
        <begin position="361"/>
        <end position="384"/>
    </location>
</feature>
<evidence type="ECO:0000313" key="2">
    <source>
        <dbReference type="EMBL" id="QHS83981.1"/>
    </source>
</evidence>
<dbReference type="AlphaFoldDB" id="A0A6C0AXK3"/>